<evidence type="ECO:0000313" key="4">
    <source>
        <dbReference type="Proteomes" id="UP001195483"/>
    </source>
</evidence>
<organism evidence="3 4">
    <name type="scientific">Potamilus streckersoni</name>
    <dbReference type="NCBI Taxonomy" id="2493646"/>
    <lineage>
        <taxon>Eukaryota</taxon>
        <taxon>Metazoa</taxon>
        <taxon>Spiralia</taxon>
        <taxon>Lophotrochozoa</taxon>
        <taxon>Mollusca</taxon>
        <taxon>Bivalvia</taxon>
        <taxon>Autobranchia</taxon>
        <taxon>Heteroconchia</taxon>
        <taxon>Palaeoheterodonta</taxon>
        <taxon>Unionida</taxon>
        <taxon>Unionoidea</taxon>
        <taxon>Unionidae</taxon>
        <taxon>Ambleminae</taxon>
        <taxon>Lampsilini</taxon>
        <taxon>Potamilus</taxon>
    </lineage>
</organism>
<gene>
    <name evidence="3" type="ORF">CHS0354_025871</name>
</gene>
<dbReference type="Proteomes" id="UP001195483">
    <property type="component" value="Unassembled WGS sequence"/>
</dbReference>
<dbReference type="EMBL" id="JAEAOA010001548">
    <property type="protein sequence ID" value="KAK3611343.1"/>
    <property type="molecule type" value="Genomic_DNA"/>
</dbReference>
<feature type="chain" id="PRO_5042044562" evidence="2">
    <location>
        <begin position="31"/>
        <end position="285"/>
    </location>
</feature>
<comment type="caution">
    <text evidence="3">The sequence shown here is derived from an EMBL/GenBank/DDBJ whole genome shotgun (WGS) entry which is preliminary data.</text>
</comment>
<sequence>MKKIYFEATITMVLVCHSLMVRANANSVHAEPEHVLSGRVIDFSKITGAQIEEVASDKLELDRDGVEQLLMHLYKTGKLTLDETVNLLKEIDEKRRQSETTMPRLSSLLEKGTSKYESFSGRNHSIVAEVATLPSVANNSTFPSLSNKKGRQFRQKGNQTPSIVSMANDKEGDVQFELSEPFVSNNENDYDDATSESVYVEIPNMNQVMKNPVPRGKKRQRIDGEHARPGFNASEGDRRQPRRSDSSTKSDRSNTVFDTHPDKNHILPVKVLFGFGGFIRGLLGF</sequence>
<reference evidence="3" key="1">
    <citation type="journal article" date="2021" name="Genome Biol. Evol.">
        <title>A High-Quality Reference Genome for a Parasitic Bivalve with Doubly Uniparental Inheritance (Bivalvia: Unionida).</title>
        <authorList>
            <person name="Smith C.H."/>
        </authorList>
    </citation>
    <scope>NUCLEOTIDE SEQUENCE</scope>
    <source>
        <strain evidence="3">CHS0354</strain>
    </source>
</reference>
<dbReference type="AlphaFoldDB" id="A0AAE0TJX9"/>
<proteinExistence type="predicted"/>
<feature type="region of interest" description="Disordered" evidence="1">
    <location>
        <begin position="138"/>
        <end position="158"/>
    </location>
</feature>
<reference evidence="3" key="3">
    <citation type="submission" date="2023-05" db="EMBL/GenBank/DDBJ databases">
        <authorList>
            <person name="Smith C.H."/>
        </authorList>
    </citation>
    <scope>NUCLEOTIDE SEQUENCE</scope>
    <source>
        <strain evidence="3">CHS0354</strain>
        <tissue evidence="3">Mantle</tissue>
    </source>
</reference>
<keyword evidence="4" id="KW-1185">Reference proteome</keyword>
<evidence type="ECO:0000313" key="3">
    <source>
        <dbReference type="EMBL" id="KAK3611343.1"/>
    </source>
</evidence>
<name>A0AAE0TJX9_9BIVA</name>
<feature type="region of interest" description="Disordered" evidence="1">
    <location>
        <begin position="207"/>
        <end position="261"/>
    </location>
</feature>
<feature type="compositionally biased region" description="Polar residues" evidence="1">
    <location>
        <begin position="138"/>
        <end position="147"/>
    </location>
</feature>
<reference evidence="3" key="2">
    <citation type="journal article" date="2021" name="Genome Biol. Evol.">
        <title>Developing a high-quality reference genome for a parasitic bivalve with doubly uniparental inheritance (Bivalvia: Unionida).</title>
        <authorList>
            <person name="Smith C.H."/>
        </authorList>
    </citation>
    <scope>NUCLEOTIDE SEQUENCE</scope>
    <source>
        <strain evidence="3">CHS0354</strain>
        <tissue evidence="3">Mantle</tissue>
    </source>
</reference>
<protein>
    <submittedName>
        <fullName evidence="3">Uncharacterized protein</fullName>
    </submittedName>
</protein>
<feature type="compositionally biased region" description="Basic and acidic residues" evidence="1">
    <location>
        <begin position="235"/>
        <end position="252"/>
    </location>
</feature>
<keyword evidence="2" id="KW-0732">Signal</keyword>
<feature type="signal peptide" evidence="2">
    <location>
        <begin position="1"/>
        <end position="30"/>
    </location>
</feature>
<evidence type="ECO:0000256" key="1">
    <source>
        <dbReference type="SAM" id="MobiDB-lite"/>
    </source>
</evidence>
<accession>A0AAE0TJX9</accession>
<evidence type="ECO:0000256" key="2">
    <source>
        <dbReference type="SAM" id="SignalP"/>
    </source>
</evidence>